<evidence type="ECO:0000256" key="3">
    <source>
        <dbReference type="ARBA" id="ARBA00022884"/>
    </source>
</evidence>
<dbReference type="RefSeq" id="WP_023791693.1">
    <property type="nucleotide sequence ID" value="NC_023003.1"/>
</dbReference>
<comment type="function">
    <text evidence="7">Located at the top of the head of the 30S subunit, it contacts several helices of the 16S rRNA. In the 70S ribosome it contacts the 23S rRNA (bridge B1a) and protein L5 of the 50S subunit (bridge B1b), connecting the 2 subunits; these bridges are implicated in subunit movement. Contacts the tRNAs in the A and P-sites.</text>
</comment>
<sequence>MARIEGVNLPRQKRIEYGLTYIYGIGLKSSQDILHKLSIALDKRVKDLSDEEVATIQKEITNNYLTEGDLRKEIRQNIRRLQEINSYRGTRHKKSLPARGQRTKTNARTRKGPRKAGSAVALKRKVTKK</sequence>
<evidence type="ECO:0000256" key="1">
    <source>
        <dbReference type="ARBA" id="ARBA00008080"/>
    </source>
</evidence>
<dbReference type="InterPro" id="IPR001892">
    <property type="entry name" value="Ribosomal_uS13"/>
</dbReference>
<keyword evidence="11" id="KW-1185">Reference proteome</keyword>
<dbReference type="EMBL" id="HG793133">
    <property type="protein sequence ID" value="CDK30489.1"/>
    <property type="molecule type" value="Genomic_DNA"/>
</dbReference>
<dbReference type="KEGG" id="dpb:BABL1_gene_529"/>
<dbReference type="GO" id="GO:0019843">
    <property type="term" value="F:rRNA binding"/>
    <property type="evidence" value="ECO:0007669"/>
    <property type="project" value="UniProtKB-UniRule"/>
</dbReference>
<comment type="subunit">
    <text evidence="7">Part of the 30S ribosomal subunit. Forms a loose heterodimer with protein S19. Forms two bridges to the 50S subunit in the 70S ribosome.</text>
</comment>
<dbReference type="PANTHER" id="PTHR10871:SF1">
    <property type="entry name" value="SMALL RIBOSOMAL SUBUNIT PROTEIN US13M"/>
    <property type="match status" value="1"/>
</dbReference>
<keyword evidence="3 7" id="KW-0694">RNA-binding</keyword>
<proteinExistence type="inferred from homology"/>
<accession>V6DG19</accession>
<dbReference type="PANTHER" id="PTHR10871">
    <property type="entry name" value="30S RIBOSOMAL PROTEIN S13/40S RIBOSOMAL PROTEIN S18"/>
    <property type="match status" value="1"/>
</dbReference>
<dbReference type="OrthoDB" id="9803610at2"/>
<keyword evidence="4 7" id="KW-0689">Ribosomal protein</keyword>
<evidence type="ECO:0000256" key="7">
    <source>
        <dbReference type="HAMAP-Rule" id="MF_01315"/>
    </source>
</evidence>
<evidence type="ECO:0000256" key="9">
    <source>
        <dbReference type="SAM" id="MobiDB-lite"/>
    </source>
</evidence>
<dbReference type="GO" id="GO:0015935">
    <property type="term" value="C:small ribosomal subunit"/>
    <property type="evidence" value="ECO:0007669"/>
    <property type="project" value="TreeGrafter"/>
</dbReference>
<dbReference type="NCBIfam" id="TIGR03631">
    <property type="entry name" value="uS13_bact"/>
    <property type="match status" value="1"/>
</dbReference>
<dbReference type="STRING" id="673862.BABL1_gene_529"/>
<keyword evidence="5 7" id="KW-0687">Ribonucleoprotein</keyword>
<dbReference type="eggNOG" id="COG0099">
    <property type="taxonomic scope" value="Bacteria"/>
</dbReference>
<dbReference type="PATRIC" id="fig|673862.3.peg.376"/>
<dbReference type="Pfam" id="PF00416">
    <property type="entry name" value="Ribosomal_S13"/>
    <property type="match status" value="1"/>
</dbReference>
<name>V6DG19_9BACT</name>
<dbReference type="Gene3D" id="4.10.910.10">
    <property type="entry name" value="30s ribosomal protein s13, domain 2"/>
    <property type="match status" value="1"/>
</dbReference>
<dbReference type="GO" id="GO:0005829">
    <property type="term" value="C:cytosol"/>
    <property type="evidence" value="ECO:0007669"/>
    <property type="project" value="TreeGrafter"/>
</dbReference>
<dbReference type="GO" id="GO:0000049">
    <property type="term" value="F:tRNA binding"/>
    <property type="evidence" value="ECO:0007669"/>
    <property type="project" value="UniProtKB-UniRule"/>
</dbReference>
<dbReference type="HOGENOM" id="CLU_103849_1_2_7"/>
<evidence type="ECO:0000313" key="11">
    <source>
        <dbReference type="Proteomes" id="UP000018769"/>
    </source>
</evidence>
<dbReference type="GO" id="GO:0003735">
    <property type="term" value="F:structural constituent of ribosome"/>
    <property type="evidence" value="ECO:0007669"/>
    <property type="project" value="InterPro"/>
</dbReference>
<evidence type="ECO:0000256" key="6">
    <source>
        <dbReference type="ARBA" id="ARBA00035166"/>
    </source>
</evidence>
<keyword evidence="7" id="KW-0820">tRNA-binding</keyword>
<evidence type="ECO:0000256" key="2">
    <source>
        <dbReference type="ARBA" id="ARBA00022730"/>
    </source>
</evidence>
<dbReference type="InterPro" id="IPR019980">
    <property type="entry name" value="Ribosomal_uS13_bac-type"/>
</dbReference>
<dbReference type="Proteomes" id="UP000018769">
    <property type="component" value="Chromosome I"/>
</dbReference>
<dbReference type="PROSITE" id="PS50159">
    <property type="entry name" value="RIBOSOMAL_S13_2"/>
    <property type="match status" value="1"/>
</dbReference>
<dbReference type="InterPro" id="IPR010979">
    <property type="entry name" value="Ribosomal_uS13-like_H2TH"/>
</dbReference>
<feature type="compositionally biased region" description="Basic residues" evidence="9">
    <location>
        <begin position="89"/>
        <end position="114"/>
    </location>
</feature>
<dbReference type="HAMAP" id="MF_01315">
    <property type="entry name" value="Ribosomal_uS13"/>
    <property type="match status" value="1"/>
</dbReference>
<feature type="region of interest" description="Disordered" evidence="9">
    <location>
        <begin position="84"/>
        <end position="129"/>
    </location>
</feature>
<reference evidence="10 11" key="1">
    <citation type="journal article" date="2015" name="Biol. Direct">
        <title>Babela massiliensis, a representative of a widespread bacterial phylum with unusual adaptations to parasitism in amoebae.</title>
        <authorList>
            <person name="Pagnier I."/>
            <person name="Yutin N."/>
            <person name="Croce O."/>
            <person name="Makarova K.S."/>
            <person name="Wolf Y.I."/>
            <person name="Benamar S."/>
            <person name="Raoult D."/>
            <person name="Koonin E.V."/>
            <person name="La Scola B."/>
        </authorList>
    </citation>
    <scope>NUCLEOTIDE SEQUENCE [LARGE SCALE GENOMIC DNA]</scope>
    <source>
        <strain evidence="11">BABL1</strain>
    </source>
</reference>
<dbReference type="AlphaFoldDB" id="V6DG19"/>
<protein>
    <recommendedName>
        <fullName evidence="6 7">Small ribosomal subunit protein uS13</fullName>
    </recommendedName>
</protein>
<keyword evidence="2 7" id="KW-0699">rRNA-binding</keyword>
<evidence type="ECO:0000256" key="5">
    <source>
        <dbReference type="ARBA" id="ARBA00023274"/>
    </source>
</evidence>
<evidence type="ECO:0000313" key="10">
    <source>
        <dbReference type="EMBL" id="CDK30489.1"/>
    </source>
</evidence>
<comment type="similarity">
    <text evidence="1 7 8">Belongs to the universal ribosomal protein uS13 family.</text>
</comment>
<dbReference type="GO" id="GO:0006412">
    <property type="term" value="P:translation"/>
    <property type="evidence" value="ECO:0007669"/>
    <property type="project" value="UniProtKB-UniRule"/>
</dbReference>
<dbReference type="Gene3D" id="1.10.8.50">
    <property type="match status" value="1"/>
</dbReference>
<dbReference type="PIRSF" id="PIRSF002134">
    <property type="entry name" value="Ribosomal_S13"/>
    <property type="match status" value="1"/>
</dbReference>
<evidence type="ECO:0000256" key="4">
    <source>
        <dbReference type="ARBA" id="ARBA00022980"/>
    </source>
</evidence>
<gene>
    <name evidence="7 10" type="primary">rpsM</name>
    <name evidence="10" type="ORF">BABL1_gene_529</name>
</gene>
<evidence type="ECO:0000256" key="8">
    <source>
        <dbReference type="RuleBase" id="RU003830"/>
    </source>
</evidence>
<dbReference type="SUPFAM" id="SSF46946">
    <property type="entry name" value="S13-like H2TH domain"/>
    <property type="match status" value="1"/>
</dbReference>
<organism evidence="10 11">
    <name type="scientific">Candidatus Babela massiliensis</name>
    <dbReference type="NCBI Taxonomy" id="673862"/>
    <lineage>
        <taxon>Bacteria</taxon>
        <taxon>Candidatus Babelota</taxon>
        <taxon>Candidatus Babeliae</taxon>
        <taxon>Candidatus Babeliales</taxon>
        <taxon>Candidatus Babeliaceae</taxon>
        <taxon>Candidatus Babela</taxon>
    </lineage>
</organism>
<dbReference type="FunFam" id="1.10.8.50:FF:000001">
    <property type="entry name" value="30S ribosomal protein S13"/>
    <property type="match status" value="1"/>
</dbReference>
<dbReference type="InterPro" id="IPR027437">
    <property type="entry name" value="Rbsml_uS13_C"/>
</dbReference>